<dbReference type="InterPro" id="IPR015108">
    <property type="entry name" value="P3_N"/>
</dbReference>
<dbReference type="Pfam" id="PF09018">
    <property type="entry name" value="Phage_Capsid_P3_N"/>
    <property type="match status" value="1"/>
</dbReference>
<dbReference type="RefSeq" id="WP_173079340.1">
    <property type="nucleotide sequence ID" value="NZ_BAABJB010000013.1"/>
</dbReference>
<sequence length="396" mass="41318">MVAATLTPSAPLIQGVSSPEVIVDPGAFYAATRRLRFPMRSLTAIAGLGSTDSTQLRQTGIVGMLEVRIKGTLTFGGTITGTSMTHEWPFNLVRAFRLSANGQSNLISARGLMVRALEYVTNPKIDDTGIAATFGSTAVTTGSLKMPADDWGTSGVNSLNPGATVAATGAYTVDVTYFIPVFAEPVTLIGAVYAQSSATNLSLDIDWNTQAALLTLGGSATLASALSYKVTGVAFSIPQVGGRFVVPDLSQFHQIAEFRQGGLAQGLNEPLLPGTGVGRKLLRLGFNVYSGSTPAPLALNDTNYSTVGWAYGGNDVPESYAAGGDLRAHNFRGSGVDLGGNWGIGMWDFASQFALRDVVDEGMTSDLRVQIGLVSSPTSGFAQIFQETLFAAPVGA</sequence>
<keyword evidence="3" id="KW-1185">Reference proteome</keyword>
<dbReference type="Proteomes" id="UP000482960">
    <property type="component" value="Unassembled WGS sequence"/>
</dbReference>
<evidence type="ECO:0000313" key="2">
    <source>
        <dbReference type="EMBL" id="GFJ92473.1"/>
    </source>
</evidence>
<evidence type="ECO:0000259" key="1">
    <source>
        <dbReference type="Pfam" id="PF09018"/>
    </source>
</evidence>
<name>A0A6V8L5F0_9ACTN</name>
<dbReference type="AlphaFoldDB" id="A0A6V8L5F0"/>
<gene>
    <name evidence="2" type="ORF">Prum_061150</name>
</gene>
<dbReference type="InterPro" id="IPR016115">
    <property type="entry name" value="Phage_PRD1_P3_N"/>
</dbReference>
<organism evidence="2 3">
    <name type="scientific">Phytohabitans rumicis</name>
    <dbReference type="NCBI Taxonomy" id="1076125"/>
    <lineage>
        <taxon>Bacteria</taxon>
        <taxon>Bacillati</taxon>
        <taxon>Actinomycetota</taxon>
        <taxon>Actinomycetes</taxon>
        <taxon>Micromonosporales</taxon>
        <taxon>Micromonosporaceae</taxon>
    </lineage>
</organism>
<dbReference type="Gene3D" id="2.70.9.30">
    <property type="entry name" value="Viral coat protein p3"/>
    <property type="match status" value="1"/>
</dbReference>
<reference evidence="2 3" key="2">
    <citation type="submission" date="2020-03" db="EMBL/GenBank/DDBJ databases">
        <authorList>
            <person name="Ichikawa N."/>
            <person name="Kimura A."/>
            <person name="Kitahashi Y."/>
            <person name="Uohara A."/>
        </authorList>
    </citation>
    <scope>NUCLEOTIDE SEQUENCE [LARGE SCALE GENOMIC DNA]</scope>
    <source>
        <strain evidence="2 3">NBRC 108638</strain>
    </source>
</reference>
<proteinExistence type="predicted"/>
<protein>
    <recommendedName>
        <fullName evidence="1">P3 N-terminal domain-containing protein</fullName>
    </recommendedName>
</protein>
<dbReference type="EMBL" id="BLPG01000001">
    <property type="protein sequence ID" value="GFJ92473.1"/>
    <property type="molecule type" value="Genomic_DNA"/>
</dbReference>
<reference evidence="2 3" key="1">
    <citation type="submission" date="2020-03" db="EMBL/GenBank/DDBJ databases">
        <title>Whole genome shotgun sequence of Phytohabitans rumicis NBRC 108638.</title>
        <authorList>
            <person name="Komaki H."/>
            <person name="Tamura T."/>
        </authorList>
    </citation>
    <scope>NUCLEOTIDE SEQUENCE [LARGE SCALE GENOMIC DNA]</scope>
    <source>
        <strain evidence="2 3">NBRC 108638</strain>
    </source>
</reference>
<comment type="caution">
    <text evidence="2">The sequence shown here is derived from an EMBL/GenBank/DDBJ whole genome shotgun (WGS) entry which is preliminary data.</text>
</comment>
<accession>A0A6V8L5F0</accession>
<feature type="domain" description="P3 N-terminal" evidence="1">
    <location>
        <begin position="55"/>
        <end position="219"/>
    </location>
</feature>
<evidence type="ECO:0000313" key="3">
    <source>
        <dbReference type="Proteomes" id="UP000482960"/>
    </source>
</evidence>